<accession>A0ABY7F9M8</accession>
<gene>
    <name evidence="1" type="ORF">MAR_000711</name>
</gene>
<reference evidence="1" key="1">
    <citation type="submission" date="2022-11" db="EMBL/GenBank/DDBJ databases">
        <title>Centuries of genome instability and evolution in soft-shell clam transmissible cancer (bioRxiv).</title>
        <authorList>
            <person name="Hart S.F.M."/>
            <person name="Yonemitsu M.A."/>
            <person name="Giersch R.M."/>
            <person name="Beal B.F."/>
            <person name="Arriagada G."/>
            <person name="Davis B.W."/>
            <person name="Ostrander E.A."/>
            <person name="Goff S.P."/>
            <person name="Metzger M.J."/>
        </authorList>
    </citation>
    <scope>NUCLEOTIDE SEQUENCE</scope>
    <source>
        <strain evidence="1">MELC-2E11</strain>
        <tissue evidence="1">Siphon/mantle</tissue>
    </source>
</reference>
<dbReference type="PANTHER" id="PTHR10676">
    <property type="entry name" value="DYNEIN HEAVY CHAIN FAMILY PROTEIN"/>
    <property type="match status" value="1"/>
</dbReference>
<name>A0ABY7F9M8_MYAAR</name>
<evidence type="ECO:0000313" key="2">
    <source>
        <dbReference type="Proteomes" id="UP001164746"/>
    </source>
</evidence>
<proteinExistence type="predicted"/>
<dbReference type="EMBL" id="CP111022">
    <property type="protein sequence ID" value="WAR18873.1"/>
    <property type="molecule type" value="Genomic_DNA"/>
</dbReference>
<organism evidence="1 2">
    <name type="scientific">Mya arenaria</name>
    <name type="common">Soft-shell clam</name>
    <dbReference type="NCBI Taxonomy" id="6604"/>
    <lineage>
        <taxon>Eukaryota</taxon>
        <taxon>Metazoa</taxon>
        <taxon>Spiralia</taxon>
        <taxon>Lophotrochozoa</taxon>
        <taxon>Mollusca</taxon>
        <taxon>Bivalvia</taxon>
        <taxon>Autobranchia</taxon>
        <taxon>Heteroconchia</taxon>
        <taxon>Euheterodonta</taxon>
        <taxon>Imparidentia</taxon>
        <taxon>Neoheterodontei</taxon>
        <taxon>Myida</taxon>
        <taxon>Myoidea</taxon>
        <taxon>Myidae</taxon>
        <taxon>Mya</taxon>
    </lineage>
</organism>
<evidence type="ECO:0000313" key="1">
    <source>
        <dbReference type="EMBL" id="WAR18873.1"/>
    </source>
</evidence>
<protein>
    <submittedName>
        <fullName evidence="1">DYHC1-like protein</fullName>
    </submittedName>
</protein>
<dbReference type="Gene3D" id="1.20.920.60">
    <property type="match status" value="1"/>
</dbReference>
<sequence>MFMYKEHSALTKIVSSWFVAVKSIKKKDLVEIRSMANPPQAVKNTLESICLLLGENSTDWKSIRGIIVKDDFISKIVGLNTDDMTTTIIRTSCENVLLYNRPIIHGPEDFFKVNQNLICFD</sequence>
<dbReference type="Proteomes" id="UP001164746">
    <property type="component" value="Chromosome 11"/>
</dbReference>
<keyword evidence="2" id="KW-1185">Reference proteome</keyword>
<dbReference type="PANTHER" id="PTHR10676:SF314">
    <property type="entry name" value="CYTOPLASMIC DYNEIN 1 HEAVY CHAIN 1"/>
    <property type="match status" value="1"/>
</dbReference>
<dbReference type="InterPro" id="IPR026983">
    <property type="entry name" value="DHC"/>
</dbReference>